<evidence type="ECO:0000259" key="4">
    <source>
        <dbReference type="PROSITE" id="PS50949"/>
    </source>
</evidence>
<dbReference type="PANTHER" id="PTHR44846:SF17">
    <property type="entry name" value="GNTR-FAMILY TRANSCRIPTIONAL REGULATOR"/>
    <property type="match status" value="1"/>
</dbReference>
<name>A0ABU9DE65_9BACL</name>
<organism evidence="5 6">
    <name type="scientific">Paenibacillus filicis</name>
    <dbReference type="NCBI Taxonomy" id="669464"/>
    <lineage>
        <taxon>Bacteria</taxon>
        <taxon>Bacillati</taxon>
        <taxon>Bacillota</taxon>
        <taxon>Bacilli</taxon>
        <taxon>Bacillales</taxon>
        <taxon>Paenibacillaceae</taxon>
        <taxon>Paenibacillus</taxon>
    </lineage>
</organism>
<accession>A0ABU9DE65</accession>
<sequence>MVYPRYMQIKEELEKQIEDGTLEVGYRFPSEPEMASKFGVSRETFRAAVKKLEEEGKLRVQHGVGTFVIRQLKQVPSDISNLQSTSEMLKAVGHLEGDQQQQIRYGTCTDEWATHLNIQPGDPVVIIERVRTANGEPVMSSTYILPQAVVGHAFGDTPFSGSLFGFLERELNIVVKRSHTELVVPLQSDPRVQALLVHPQTTVLLMKQTHFDMNHFPVFYAYDYFRNDVFQFWVERFR</sequence>
<dbReference type="PRINTS" id="PR00035">
    <property type="entry name" value="HTHGNTR"/>
</dbReference>
<comment type="caution">
    <text evidence="5">The sequence shown here is derived from an EMBL/GenBank/DDBJ whole genome shotgun (WGS) entry which is preliminary data.</text>
</comment>
<proteinExistence type="predicted"/>
<keyword evidence="6" id="KW-1185">Reference proteome</keyword>
<feature type="domain" description="HTH gntR-type" evidence="4">
    <location>
        <begin position="3"/>
        <end position="71"/>
    </location>
</feature>
<dbReference type="SUPFAM" id="SSF64288">
    <property type="entry name" value="Chorismate lyase-like"/>
    <property type="match status" value="1"/>
</dbReference>
<dbReference type="Proteomes" id="UP001469365">
    <property type="component" value="Unassembled WGS sequence"/>
</dbReference>
<evidence type="ECO:0000256" key="3">
    <source>
        <dbReference type="ARBA" id="ARBA00023163"/>
    </source>
</evidence>
<dbReference type="SMART" id="SM00345">
    <property type="entry name" value="HTH_GNTR"/>
    <property type="match status" value="1"/>
</dbReference>
<dbReference type="EMBL" id="JBBPCC010000001">
    <property type="protein sequence ID" value="MEK8126417.1"/>
    <property type="molecule type" value="Genomic_DNA"/>
</dbReference>
<dbReference type="InterPro" id="IPR050679">
    <property type="entry name" value="Bact_HTH_transcr_reg"/>
</dbReference>
<keyword evidence="1" id="KW-0805">Transcription regulation</keyword>
<dbReference type="CDD" id="cd07377">
    <property type="entry name" value="WHTH_GntR"/>
    <property type="match status" value="1"/>
</dbReference>
<evidence type="ECO:0000256" key="1">
    <source>
        <dbReference type="ARBA" id="ARBA00023015"/>
    </source>
</evidence>
<dbReference type="InterPro" id="IPR011663">
    <property type="entry name" value="UTRA"/>
</dbReference>
<dbReference type="InterPro" id="IPR036390">
    <property type="entry name" value="WH_DNA-bd_sf"/>
</dbReference>
<dbReference type="InterPro" id="IPR028978">
    <property type="entry name" value="Chorismate_lyase_/UTRA_dom_sf"/>
</dbReference>
<reference evidence="5 6" key="1">
    <citation type="submission" date="2024-04" db="EMBL/GenBank/DDBJ databases">
        <title>draft genome sequnece of Paenibacillus filicis.</title>
        <authorList>
            <person name="Kim D.-U."/>
        </authorList>
    </citation>
    <scope>NUCLEOTIDE SEQUENCE [LARGE SCALE GENOMIC DNA]</scope>
    <source>
        <strain evidence="5 6">KACC14197</strain>
    </source>
</reference>
<dbReference type="SUPFAM" id="SSF46785">
    <property type="entry name" value="Winged helix' DNA-binding domain"/>
    <property type="match status" value="1"/>
</dbReference>
<keyword evidence="3" id="KW-0804">Transcription</keyword>
<dbReference type="Gene3D" id="1.10.10.10">
    <property type="entry name" value="Winged helix-like DNA-binding domain superfamily/Winged helix DNA-binding domain"/>
    <property type="match status" value="1"/>
</dbReference>
<dbReference type="Pfam" id="PF00392">
    <property type="entry name" value="GntR"/>
    <property type="match status" value="1"/>
</dbReference>
<evidence type="ECO:0000313" key="5">
    <source>
        <dbReference type="EMBL" id="MEK8126417.1"/>
    </source>
</evidence>
<dbReference type="InterPro" id="IPR036388">
    <property type="entry name" value="WH-like_DNA-bd_sf"/>
</dbReference>
<gene>
    <name evidence="5" type="ORF">WMW72_00655</name>
</gene>
<evidence type="ECO:0000313" key="6">
    <source>
        <dbReference type="Proteomes" id="UP001469365"/>
    </source>
</evidence>
<protein>
    <submittedName>
        <fullName evidence="5">GntR family transcriptional regulator</fullName>
    </submittedName>
</protein>
<dbReference type="Pfam" id="PF07702">
    <property type="entry name" value="UTRA"/>
    <property type="match status" value="1"/>
</dbReference>
<dbReference type="Gene3D" id="3.40.1410.10">
    <property type="entry name" value="Chorismate lyase-like"/>
    <property type="match status" value="1"/>
</dbReference>
<dbReference type="InterPro" id="IPR000524">
    <property type="entry name" value="Tscrpt_reg_HTH_GntR"/>
</dbReference>
<dbReference type="SMART" id="SM00866">
    <property type="entry name" value="UTRA"/>
    <property type="match status" value="1"/>
</dbReference>
<dbReference type="PROSITE" id="PS50949">
    <property type="entry name" value="HTH_GNTR"/>
    <property type="match status" value="1"/>
</dbReference>
<dbReference type="PANTHER" id="PTHR44846">
    <property type="entry name" value="MANNOSYL-D-GLYCERATE TRANSPORT/METABOLISM SYSTEM REPRESSOR MNGR-RELATED"/>
    <property type="match status" value="1"/>
</dbReference>
<evidence type="ECO:0000256" key="2">
    <source>
        <dbReference type="ARBA" id="ARBA00023125"/>
    </source>
</evidence>
<keyword evidence="2" id="KW-0238">DNA-binding</keyword>